<dbReference type="SUPFAM" id="SSF49478">
    <property type="entry name" value="Cna protein B-type domain"/>
    <property type="match status" value="1"/>
</dbReference>
<dbReference type="Proteomes" id="UP000503278">
    <property type="component" value="Chromosome"/>
</dbReference>
<proteinExistence type="predicted"/>
<dbReference type="EMBL" id="CP051682">
    <property type="protein sequence ID" value="QJD98104.1"/>
    <property type="molecule type" value="Genomic_DNA"/>
</dbReference>
<gene>
    <name evidence="6" type="ORF">HH214_20600</name>
</gene>
<keyword evidence="3" id="KW-0998">Cell outer membrane</keyword>
<dbReference type="Gene3D" id="2.40.170.20">
    <property type="entry name" value="TonB-dependent receptor, beta-barrel domain"/>
    <property type="match status" value="1"/>
</dbReference>
<dbReference type="AlphaFoldDB" id="A0A7L5E8C6"/>
<comment type="subcellular location">
    <subcellularLocation>
        <location evidence="1">Cell outer membrane</location>
    </subcellularLocation>
</comment>
<evidence type="ECO:0000256" key="4">
    <source>
        <dbReference type="SAM" id="SignalP"/>
    </source>
</evidence>
<feature type="domain" description="Outer membrane protein beta-barrel" evidence="5">
    <location>
        <begin position="772"/>
        <end position="921"/>
    </location>
</feature>
<dbReference type="GO" id="GO:0009279">
    <property type="term" value="C:cell outer membrane"/>
    <property type="evidence" value="ECO:0007669"/>
    <property type="project" value="UniProtKB-SubCell"/>
</dbReference>
<evidence type="ECO:0000313" key="7">
    <source>
        <dbReference type="Proteomes" id="UP000503278"/>
    </source>
</evidence>
<dbReference type="Pfam" id="PF14905">
    <property type="entry name" value="OMP_b-brl_3"/>
    <property type="match status" value="2"/>
</dbReference>
<reference evidence="6 7" key="1">
    <citation type="submission" date="2020-04" db="EMBL/GenBank/DDBJ databases">
        <title>Genome sequencing of novel species.</title>
        <authorList>
            <person name="Heo J."/>
            <person name="Kim S.-J."/>
            <person name="Kim J.-S."/>
            <person name="Hong S.-B."/>
            <person name="Kwon S.-W."/>
        </authorList>
    </citation>
    <scope>NUCLEOTIDE SEQUENCE [LARGE SCALE GENOMIC DNA]</scope>
    <source>
        <strain evidence="6 7">F39-2</strain>
    </source>
</reference>
<dbReference type="Gene3D" id="2.60.40.1120">
    <property type="entry name" value="Carboxypeptidase-like, regulatory domain"/>
    <property type="match status" value="1"/>
</dbReference>
<feature type="signal peptide" evidence="4">
    <location>
        <begin position="1"/>
        <end position="20"/>
    </location>
</feature>
<feature type="chain" id="PRO_5029805297" evidence="4">
    <location>
        <begin position="21"/>
        <end position="933"/>
    </location>
</feature>
<protein>
    <submittedName>
        <fullName evidence="6">Outer membrane beta-barrel protein</fullName>
    </submittedName>
</protein>
<evidence type="ECO:0000256" key="2">
    <source>
        <dbReference type="ARBA" id="ARBA00023136"/>
    </source>
</evidence>
<feature type="domain" description="Outer membrane protein beta-barrel" evidence="5">
    <location>
        <begin position="462"/>
        <end position="770"/>
    </location>
</feature>
<evidence type="ECO:0000256" key="3">
    <source>
        <dbReference type="ARBA" id="ARBA00023237"/>
    </source>
</evidence>
<keyword evidence="4" id="KW-0732">Signal</keyword>
<dbReference type="KEGG" id="mrob:HH214_20600"/>
<evidence type="ECO:0000259" key="5">
    <source>
        <dbReference type="Pfam" id="PF14905"/>
    </source>
</evidence>
<organism evidence="6 7">
    <name type="scientific">Mucilaginibacter robiniae</name>
    <dbReference type="NCBI Taxonomy" id="2728022"/>
    <lineage>
        <taxon>Bacteria</taxon>
        <taxon>Pseudomonadati</taxon>
        <taxon>Bacteroidota</taxon>
        <taxon>Sphingobacteriia</taxon>
        <taxon>Sphingobacteriales</taxon>
        <taxon>Sphingobacteriaceae</taxon>
        <taxon>Mucilaginibacter</taxon>
    </lineage>
</organism>
<accession>A0A7L5E8C6</accession>
<dbReference type="SUPFAM" id="SSF56935">
    <property type="entry name" value="Porins"/>
    <property type="match status" value="1"/>
</dbReference>
<keyword evidence="2" id="KW-0472">Membrane</keyword>
<evidence type="ECO:0000313" key="6">
    <source>
        <dbReference type="EMBL" id="QJD98104.1"/>
    </source>
</evidence>
<dbReference type="InterPro" id="IPR041700">
    <property type="entry name" value="OMP_b-brl_3"/>
</dbReference>
<evidence type="ECO:0000256" key="1">
    <source>
        <dbReference type="ARBA" id="ARBA00004442"/>
    </source>
</evidence>
<sequence length="933" mass="103845">MKIPLLTTIFLCLFKFLTFAQSPYSIKGAVIDSASHQKMENATICVLNAKDSTLFKFTRATADGSFAIQNLNKGKFILLISYPKYADYVEHFNLDSAKTSADFGKLNMILKSKLLADVIIKAERAAIKIKGDTTEYNAGNFKIQPNAKVEDLLKQLPGIQVDKDGKITAQGQTVNKVLVDGEEFFGDDPTLVTKNLRADMVDKVQLYDKKSDQAAFTGVDDGQKTKTINIKLKEDKKNGYFGKVDGGVGTNKYYQTQAMFNAFKGKQKFSAYGTLANTGKTGLGWEDANKYGTSGGNVELMDGGGIAIYFDGGQDDLDSFDGRYNGEGIPTARTGGVHYDSKWNSDKESINANYKIGSLGVTGTKNTLTQNTLPSGIINSNNDQAFDNYMFRQKLDATYSVKLDTSSTLKFIVDGTVKNSKTRNDYNATSVRGNGVLLNQNKRSVDNDVDGKIFHANGLWTKKFKKVGRTVSLTVDELYNESDAHGYLKSNIKYYDTTGVQSSSQITDQYKTNKIRSSVLKSNLAYSEPLAKNFAAVINYGFSLNNSSADRESYNQSAPGQYNSLDTTLSNNYKFNQVYNEGGAIFNYNNKKKTIFSFGTKVAAVNYKQVNEYTNSIYKRSFINWNPQATYQYKFTKQSSIRIAYSGSTIQPTIDQLQPVRVNTDPLNITVGNPNLKPSFRNQFNFSYSSYKVLTDQYIGLYGNYSFTSNPIVSNTLTDSAGRSTYQSVNMGSKQSTNFYLSAYLSRKIKALSVNMGLNASTNGNTSYNYANNALNMSKSINYSASLYASKYKEKKYDAYVSFGPSYTISQSSLQSVNNNGYGLNGDANFNFYLPGKFQVGSDANYQYRAKTESFNQDFQRVTINARVAKTFFKQDNVKLTLSAYDLLNQNKGFDRSAQSNLLTQTTYTNIRRYFMLSLSWDFNKMGGTTAKK</sequence>
<dbReference type="RefSeq" id="WP_169610846.1">
    <property type="nucleotide sequence ID" value="NZ_CP051682.1"/>
</dbReference>
<dbReference type="InterPro" id="IPR036942">
    <property type="entry name" value="Beta-barrel_TonB_sf"/>
</dbReference>
<keyword evidence="7" id="KW-1185">Reference proteome</keyword>
<name>A0A7L5E8C6_9SPHI</name>